<dbReference type="Proteomes" id="UP001330434">
    <property type="component" value="Chromosome"/>
</dbReference>
<dbReference type="InterPro" id="IPR023335">
    <property type="entry name" value="ATP12_ortho_dom_sf"/>
</dbReference>
<dbReference type="PANTHER" id="PTHR21013:SF10">
    <property type="entry name" value="ATP SYNTHASE MITOCHONDRIAL F1 COMPLEX ASSEMBLY FACTOR 2"/>
    <property type="match status" value="1"/>
</dbReference>
<reference evidence="1 2" key="1">
    <citation type="journal article" date="2024" name="Environ. Microbiol.">
        <title>Novel evolutionary insights on the interactions of the Holosporales (Alphaproteobacteria) with eukaryotic hosts from comparative genomics.</title>
        <authorList>
            <person name="Giovannini M."/>
            <person name="Petroni G."/>
            <person name="Castelli M."/>
        </authorList>
    </citation>
    <scope>NUCLEOTIDE SEQUENCE [LARGE SCALE GENOMIC DNA]</scope>
    <source>
        <strain evidence="1 2">US_Bl 15I1</strain>
    </source>
</reference>
<organism evidence="1 2">
    <name type="scientific">Candidatus Bealeia paramacronuclearis</name>
    <dbReference type="NCBI Taxonomy" id="1921001"/>
    <lineage>
        <taxon>Bacteria</taxon>
        <taxon>Pseudomonadati</taxon>
        <taxon>Pseudomonadota</taxon>
        <taxon>Alphaproteobacteria</taxon>
        <taxon>Holosporales</taxon>
        <taxon>Holosporaceae</taxon>
        <taxon>Candidatus Bealeia</taxon>
    </lineage>
</organism>
<dbReference type="RefSeq" id="WP_331256225.1">
    <property type="nucleotide sequence ID" value="NZ_CP133270.1"/>
</dbReference>
<evidence type="ECO:0000313" key="1">
    <source>
        <dbReference type="EMBL" id="WVX67490.1"/>
    </source>
</evidence>
<dbReference type="EMBL" id="CP133270">
    <property type="protein sequence ID" value="WVX67490.1"/>
    <property type="molecule type" value="Genomic_DNA"/>
</dbReference>
<proteinExistence type="predicted"/>
<dbReference type="Gene3D" id="1.10.3580.10">
    <property type="entry name" value="ATP12 ATPase"/>
    <property type="match status" value="1"/>
</dbReference>
<keyword evidence="2" id="KW-1185">Reference proteome</keyword>
<protein>
    <submittedName>
        <fullName evidence="1">ATP12 chaperone protein</fullName>
    </submittedName>
</protein>
<dbReference type="PANTHER" id="PTHR21013">
    <property type="entry name" value="ATP SYNTHASE MITOCHONDRIAL F1 COMPLEX ASSEMBLY FACTOR 2/ATP12 PROTEIN, MITOCHONDRIAL PRECURSOR"/>
    <property type="match status" value="1"/>
</dbReference>
<evidence type="ECO:0000313" key="2">
    <source>
        <dbReference type="Proteomes" id="UP001330434"/>
    </source>
</evidence>
<dbReference type="Pfam" id="PF07542">
    <property type="entry name" value="ATP12"/>
    <property type="match status" value="1"/>
</dbReference>
<dbReference type="InterPro" id="IPR011419">
    <property type="entry name" value="ATP12_ATP_synth-F1-assembly"/>
</dbReference>
<name>A0ABZ2C780_9PROT</name>
<dbReference type="SUPFAM" id="SSF160909">
    <property type="entry name" value="ATP12-like"/>
    <property type="match status" value="1"/>
</dbReference>
<sequence length="217" mass="24313">MAVRYPIHFKALPILTPKGNPFEVPTLALKNSIEDEMRDLKAWPSKLTTQTMTALALSACDRIKGLRDAVIQGLLQNLETDLLLLWVNAPPALLQLQKEFWLPLVQKFNAEMEMDLHPVMTLSTPSVVSALKLKNYLESLSDFQLVGLSHLEGLTHSLILAVLAIKCGISQVFEASELHETFQRSLWGEEPLDMERSAQIQKEVEETLAFLGCLNAH</sequence>
<accession>A0ABZ2C780</accession>
<gene>
    <name evidence="1" type="ORF">Bealeia1_01697</name>
</gene>